<evidence type="ECO:0000256" key="4">
    <source>
        <dbReference type="ARBA" id="ARBA00022726"/>
    </source>
</evidence>
<dbReference type="PANTHER" id="PTHR43864:SF1">
    <property type="entry name" value="XANTHINE PHOSPHORIBOSYLTRANSFERASE"/>
    <property type="match status" value="1"/>
</dbReference>
<dbReference type="InterPro" id="IPR010079">
    <property type="entry name" value="Xanthine_PRibTrfase"/>
</dbReference>
<comment type="pathway">
    <text evidence="5">Purine metabolism; XMP biosynthesis via salvage pathway; XMP from xanthine: step 1/1.</text>
</comment>
<evidence type="ECO:0000313" key="8">
    <source>
        <dbReference type="EMBL" id="MCE5168183.1"/>
    </source>
</evidence>
<protein>
    <recommendedName>
        <fullName evidence="5 6">Xanthine phosphoribosyltransferase</fullName>
        <shortName evidence="5">XPRTase</shortName>
        <ecNumber evidence="5 6">2.4.2.22</ecNumber>
    </recommendedName>
</protein>
<evidence type="ECO:0000256" key="5">
    <source>
        <dbReference type="HAMAP-Rule" id="MF_01184"/>
    </source>
</evidence>
<evidence type="ECO:0000256" key="6">
    <source>
        <dbReference type="NCBIfam" id="TIGR01744"/>
    </source>
</evidence>
<dbReference type="GO" id="GO:0000310">
    <property type="term" value="F:xanthine phosphoribosyltransferase activity"/>
    <property type="evidence" value="ECO:0007669"/>
    <property type="project" value="UniProtKB-EC"/>
</dbReference>
<dbReference type="PANTHER" id="PTHR43864">
    <property type="entry name" value="HYPOXANTHINE/GUANINE PHOSPHORIBOSYLTRANSFERASE"/>
    <property type="match status" value="1"/>
</dbReference>
<accession>A0ABS8Y8S2</accession>
<comment type="similarity">
    <text evidence="5">Belongs to the purine/pyrimidine phosphoribosyltransferase family. Xpt subfamily.</text>
</comment>
<feature type="binding site" evidence="5">
    <location>
        <begin position="128"/>
        <end position="132"/>
    </location>
    <ligand>
        <name>5-phospho-alpha-D-ribose 1-diphosphate</name>
        <dbReference type="ChEBI" id="CHEBI:58017"/>
    </ligand>
</feature>
<evidence type="ECO:0000256" key="2">
    <source>
        <dbReference type="ARBA" id="ARBA00022676"/>
    </source>
</evidence>
<comment type="subcellular location">
    <subcellularLocation>
        <location evidence="5">Cytoplasm</location>
    </subcellularLocation>
</comment>
<proteinExistence type="inferred from homology"/>
<organism evidence="8 9">
    <name type="scientific">Paenibacillus profundus</name>
    <dbReference type="NCBI Taxonomy" id="1173085"/>
    <lineage>
        <taxon>Bacteria</taxon>
        <taxon>Bacillati</taxon>
        <taxon>Bacillota</taxon>
        <taxon>Bacilli</taxon>
        <taxon>Bacillales</taxon>
        <taxon>Paenibacillaceae</taxon>
        <taxon>Paenibacillus</taxon>
    </lineage>
</organism>
<evidence type="ECO:0000256" key="1">
    <source>
        <dbReference type="ARBA" id="ARBA00022490"/>
    </source>
</evidence>
<comment type="catalytic activity">
    <reaction evidence="5">
        <text>XMP + diphosphate = xanthine + 5-phospho-alpha-D-ribose 1-diphosphate</text>
        <dbReference type="Rhea" id="RHEA:10800"/>
        <dbReference type="ChEBI" id="CHEBI:17712"/>
        <dbReference type="ChEBI" id="CHEBI:33019"/>
        <dbReference type="ChEBI" id="CHEBI:57464"/>
        <dbReference type="ChEBI" id="CHEBI:58017"/>
        <dbReference type="EC" id="2.4.2.22"/>
    </reaction>
</comment>
<reference evidence="8 9" key="1">
    <citation type="submission" date="2021-11" db="EMBL/GenBank/DDBJ databases">
        <title>Draft genome sequence of Paenibacillus profundus YoMME, a new Gram-positive bacteria with exoelectrogenic properties.</title>
        <authorList>
            <person name="Hubenova Y."/>
            <person name="Hubenova E."/>
            <person name="Manasiev Y."/>
            <person name="Peykov S."/>
            <person name="Mitov M."/>
        </authorList>
    </citation>
    <scope>NUCLEOTIDE SEQUENCE [LARGE SCALE GENOMIC DNA]</scope>
    <source>
        <strain evidence="8 9">YoMME</strain>
    </source>
</reference>
<keyword evidence="3 5" id="KW-0808">Transferase</keyword>
<comment type="function">
    <text evidence="5">Converts the preformed base xanthine, a product of nucleic acid breakdown, to xanthosine 5'-monophosphate (XMP), so it can be reused for RNA or DNA synthesis.</text>
</comment>
<dbReference type="EMBL" id="JAJNBZ010000001">
    <property type="protein sequence ID" value="MCE5168183.1"/>
    <property type="molecule type" value="Genomic_DNA"/>
</dbReference>
<feature type="binding site" evidence="5">
    <location>
        <position position="156"/>
    </location>
    <ligand>
        <name>xanthine</name>
        <dbReference type="ChEBI" id="CHEBI:17712"/>
    </ligand>
</feature>
<dbReference type="Pfam" id="PF00156">
    <property type="entry name" value="Pribosyltran"/>
    <property type="match status" value="1"/>
</dbReference>
<dbReference type="NCBIfam" id="NF006671">
    <property type="entry name" value="PRK09219.1"/>
    <property type="match status" value="1"/>
</dbReference>
<dbReference type="NCBIfam" id="TIGR01744">
    <property type="entry name" value="XPRTase"/>
    <property type="match status" value="1"/>
</dbReference>
<dbReference type="HAMAP" id="MF_01184">
    <property type="entry name" value="XPRTase"/>
    <property type="match status" value="1"/>
</dbReference>
<dbReference type="RefSeq" id="WP_233695500.1">
    <property type="nucleotide sequence ID" value="NZ_JAJNBZ010000001.1"/>
</dbReference>
<name>A0ABS8Y8S2_9BACL</name>
<evidence type="ECO:0000256" key="3">
    <source>
        <dbReference type="ARBA" id="ARBA00022679"/>
    </source>
</evidence>
<keyword evidence="2 5" id="KW-0328">Glycosyltransferase</keyword>
<dbReference type="SUPFAM" id="SSF53271">
    <property type="entry name" value="PRTase-like"/>
    <property type="match status" value="1"/>
</dbReference>
<dbReference type="CDD" id="cd06223">
    <property type="entry name" value="PRTases_typeI"/>
    <property type="match status" value="1"/>
</dbReference>
<gene>
    <name evidence="5" type="primary">xpt</name>
    <name evidence="8" type="ORF">LQV63_02455</name>
</gene>
<keyword evidence="1 5" id="KW-0963">Cytoplasm</keyword>
<dbReference type="Gene3D" id="3.40.50.2020">
    <property type="match status" value="1"/>
</dbReference>
<dbReference type="EC" id="2.4.2.22" evidence="5 6"/>
<feature type="domain" description="Phosphoribosyltransferase" evidence="7">
    <location>
        <begin position="44"/>
        <end position="157"/>
    </location>
</feature>
<comment type="caution">
    <text evidence="8">The sequence shown here is derived from an EMBL/GenBank/DDBJ whole genome shotgun (WGS) entry which is preliminary data.</text>
</comment>
<evidence type="ECO:0000259" key="7">
    <source>
        <dbReference type="Pfam" id="PF00156"/>
    </source>
</evidence>
<evidence type="ECO:0000313" key="9">
    <source>
        <dbReference type="Proteomes" id="UP001199916"/>
    </source>
</evidence>
<dbReference type="InterPro" id="IPR050118">
    <property type="entry name" value="Pur/Pyrimidine_PRTase"/>
</dbReference>
<keyword evidence="4 5" id="KW-0660">Purine salvage</keyword>
<comment type="subunit">
    <text evidence="5">Homodimer.</text>
</comment>
<feature type="binding site" evidence="5">
    <location>
        <position position="27"/>
    </location>
    <ligand>
        <name>xanthine</name>
        <dbReference type="ChEBI" id="CHEBI:17712"/>
    </ligand>
</feature>
<dbReference type="InterPro" id="IPR029057">
    <property type="entry name" value="PRTase-like"/>
</dbReference>
<dbReference type="InterPro" id="IPR000836">
    <property type="entry name" value="PRTase_dom"/>
</dbReference>
<sequence>MKQLQDKVMQEGLVLSNQVLKVDSFLNHQMDPVLMYEVGKEFVRRYAGEKITKVLTIESSGIAPGVMAALELNVPLIFARKQKSLTLRDDIIVEKIYSFTKQESNEVTVSKKYLSADDRVLIIDDFLANGEAASGLARIVEQVGATVVGFGIVIEKSFQPGRSMLLDAGYRVESLVRVASLQDGKVSFVEEEQEVPAR</sequence>
<keyword evidence="9" id="KW-1185">Reference proteome</keyword>
<dbReference type="Proteomes" id="UP001199916">
    <property type="component" value="Unassembled WGS sequence"/>
</dbReference>
<feature type="binding site" evidence="5">
    <location>
        <position position="20"/>
    </location>
    <ligand>
        <name>xanthine</name>
        <dbReference type="ChEBI" id="CHEBI:17712"/>
    </ligand>
</feature>